<evidence type="ECO:0000259" key="2">
    <source>
        <dbReference type="PROSITE" id="PS50011"/>
    </source>
</evidence>
<accession>A0A7S2LTV4</accession>
<dbReference type="GO" id="GO:0010506">
    <property type="term" value="P:regulation of autophagy"/>
    <property type="evidence" value="ECO:0007669"/>
    <property type="project" value="InterPro"/>
</dbReference>
<organism evidence="3">
    <name type="scientific">Skeletonema marinoi</name>
    <dbReference type="NCBI Taxonomy" id="267567"/>
    <lineage>
        <taxon>Eukaryota</taxon>
        <taxon>Sar</taxon>
        <taxon>Stramenopiles</taxon>
        <taxon>Ochrophyta</taxon>
        <taxon>Bacillariophyta</taxon>
        <taxon>Coscinodiscophyceae</taxon>
        <taxon>Thalassiosirophycidae</taxon>
        <taxon>Thalassiosirales</taxon>
        <taxon>Skeletonemataceae</taxon>
        <taxon>Skeletonema</taxon>
        <taxon>Skeletonema marinoi-dohrnii complex</taxon>
    </lineage>
</organism>
<feature type="compositionally biased region" description="Polar residues" evidence="1">
    <location>
        <begin position="122"/>
        <end position="136"/>
    </location>
</feature>
<protein>
    <recommendedName>
        <fullName evidence="2">Protein kinase domain-containing protein</fullName>
    </recommendedName>
</protein>
<dbReference type="SUPFAM" id="SSF56112">
    <property type="entry name" value="Protein kinase-like (PK-like)"/>
    <property type="match status" value="1"/>
</dbReference>
<name>A0A7S2LTV4_9STRA</name>
<dbReference type="InterPro" id="IPR045269">
    <property type="entry name" value="Atg1-like"/>
</dbReference>
<dbReference type="GO" id="GO:0005737">
    <property type="term" value="C:cytoplasm"/>
    <property type="evidence" value="ECO:0007669"/>
    <property type="project" value="TreeGrafter"/>
</dbReference>
<evidence type="ECO:0000256" key="1">
    <source>
        <dbReference type="SAM" id="MobiDB-lite"/>
    </source>
</evidence>
<dbReference type="Pfam" id="PF00069">
    <property type="entry name" value="Pkinase"/>
    <property type="match status" value="1"/>
</dbReference>
<dbReference type="PROSITE" id="PS50011">
    <property type="entry name" value="PROTEIN_KINASE_DOM"/>
    <property type="match status" value="1"/>
</dbReference>
<reference evidence="3" key="1">
    <citation type="submission" date="2021-01" db="EMBL/GenBank/DDBJ databases">
        <authorList>
            <person name="Corre E."/>
            <person name="Pelletier E."/>
            <person name="Niang G."/>
            <person name="Scheremetjew M."/>
            <person name="Finn R."/>
            <person name="Kale V."/>
            <person name="Holt S."/>
            <person name="Cochrane G."/>
            <person name="Meng A."/>
            <person name="Brown T."/>
            <person name="Cohen L."/>
        </authorList>
    </citation>
    <scope>NUCLEOTIDE SEQUENCE</scope>
    <source>
        <strain evidence="3">SM1012Den-03</strain>
    </source>
</reference>
<feature type="domain" description="Protein kinase" evidence="2">
    <location>
        <begin position="219"/>
        <end position="520"/>
    </location>
</feature>
<dbReference type="PANTHER" id="PTHR24348">
    <property type="entry name" value="SERINE/THREONINE-PROTEIN KINASE UNC-51-RELATED"/>
    <property type="match status" value="1"/>
</dbReference>
<dbReference type="GO" id="GO:0005524">
    <property type="term" value="F:ATP binding"/>
    <property type="evidence" value="ECO:0007669"/>
    <property type="project" value="InterPro"/>
</dbReference>
<gene>
    <name evidence="3" type="ORF">SMAR0320_LOCUS14961</name>
</gene>
<evidence type="ECO:0000313" key="3">
    <source>
        <dbReference type="EMBL" id="CAD9614375.1"/>
    </source>
</evidence>
<dbReference type="AlphaFoldDB" id="A0A7S2LTV4"/>
<proteinExistence type="predicted"/>
<dbReference type="PANTHER" id="PTHR24348:SF68">
    <property type="entry name" value="SERINE_THREONINE-PROTEIN KINASE ATG1C"/>
    <property type="match status" value="1"/>
</dbReference>
<dbReference type="Gene3D" id="1.10.510.10">
    <property type="entry name" value="Transferase(Phosphotransferase) domain 1"/>
    <property type="match status" value="1"/>
</dbReference>
<sequence>MPNIIDERISSCDSCSTRRSYNFHSIGDNPQDTDDYSAVSYDLSENAFIPYSTVQSSGPPSLPLKFPEPTANKAVTVSTDVIDHTTRSIFRASSVMMRRPNHCKSCDSLTPLSSSSDSPTSTRAYTSDATQFSAFNTPRAPVAGATSKKPQHNHRRTNSNTPLKSVPCRMECDLPDVAYCVRRKICETTYGSIKLCVVLKRVNRIMGNAKIIDQSGGFDTLPSRGGRNSLQRDFRVDQLDQAIISEDPTWETTDEMVAVKVINLAKYRSLHGRSLENPVNELAALQLLGNYHPNIICLVDALQNDTHLFIVTPYIPGGDLSSRVVADMENSPYGRVHESQAKIWFQQLLSAISHLQKKGVCHRDLCMNNIVVDDFGDLRILDFGLCLRVPFADPNNRHLVTDVSADTSRRLMKAQGQAGSCAYMSPEVALNMGVFDGFAVDLWSAGILLFEILVGKKPFAMPDPNDTNFRRISIDKDLDGFLQAKNIHLDASIVNLLQKMLLADPQQRLTLSEIVDHPWMRGSHGAASPEPSAADRMSSWFVANDAIDDADDMNISQFNRLRADTTSTIFTLEKEMMEMDEDTVESSSEDRLSPFSDILIEGEETDRSFKPQGFPSNIKSKSWWRGVIKTIYASISSLVVKKSSKNDIATFSGANNQVNATGSLC</sequence>
<dbReference type="EMBL" id="HBGZ01020807">
    <property type="protein sequence ID" value="CAD9614375.1"/>
    <property type="molecule type" value="Transcribed_RNA"/>
</dbReference>
<dbReference type="InterPro" id="IPR000719">
    <property type="entry name" value="Prot_kinase_dom"/>
</dbReference>
<dbReference type="GO" id="GO:0004674">
    <property type="term" value="F:protein serine/threonine kinase activity"/>
    <property type="evidence" value="ECO:0007669"/>
    <property type="project" value="InterPro"/>
</dbReference>
<dbReference type="InterPro" id="IPR008266">
    <property type="entry name" value="Tyr_kinase_AS"/>
</dbReference>
<dbReference type="PROSITE" id="PS00109">
    <property type="entry name" value="PROTEIN_KINASE_TYR"/>
    <property type="match status" value="1"/>
</dbReference>
<feature type="compositionally biased region" description="Low complexity" evidence="1">
    <location>
        <begin position="107"/>
        <end position="121"/>
    </location>
</feature>
<feature type="region of interest" description="Disordered" evidence="1">
    <location>
        <begin position="106"/>
        <end position="162"/>
    </location>
</feature>
<dbReference type="InterPro" id="IPR011009">
    <property type="entry name" value="Kinase-like_dom_sf"/>
</dbReference>